<dbReference type="InterPro" id="IPR011989">
    <property type="entry name" value="ARM-like"/>
</dbReference>
<dbReference type="InterPro" id="IPR016024">
    <property type="entry name" value="ARM-type_fold"/>
</dbReference>
<dbReference type="RefSeq" id="XP_036633436.1">
    <property type="nucleotide sequence ID" value="XM_036774934.1"/>
</dbReference>
<sequence length="1048" mass="114542">MKTAVFLTKTNPPSFLLTAMSSKLSMLLDAGSVLVESQSPTQSDLKTILQSRLVRYHERRGTQATTDASDSLDKIERATALASLDVVEGVQNMIGAEGDPDDIPAIGTRDLAQLRTLISITIKWGIDPLLAKLKSSWPAKAFQASAPSPKIVEISDVAEDFALLSSMTLRFMGLLFPSGPQSPLPQTLVTTTILSRHVGQILSPCIALGWLPKSLNSGEAVAVDALRPLTMRLLAVLPPSQAITALGAALSSHREVPHIRRNCVYLLGRQILRPFGVRGLFAAVLGEDEGSEGEIGLEQLEHIARVLGTVPTNMKDEASESEFFSVTVPQLLALIQEVKYPHYRQAAAFAISRLCDTPAASKIILSAIHTPLLIPASRGSINEFSAEKSLSTLMTLVLNSDPSPTLISTLISPIFPALYSLLYHMEQVKTSDPELVESLRGLVTTWGRVIGQEEGLSTSWYLIHSDRPGWRVDIEGHIERLETTDEPTGLSLLTPEDQANVEEMDETANILNLFPDPAHFVRFLKTIDRSDITSDLFVRLLESYREAKASDEDPLRTLLYLQLVMQLQTQSTTGNTSTGILAKPSHILSFVKHALESANAPMRPAPSTRRSPNILEPKGLGLHGLRIVDEVEAQEVTLDGDSDDEDEDTVSTAPDDEITETAINLLLSILEVHEDLSACNEPLLDDIFTLLEPLAANDKSPSIKTLARECRMVMTARLASTSAAGASRVRRGEEEEDMHATYQKALKLLQDPILPVRAHGLLLLRQLVTPKRSSSTSVPQHKPQLDPALMPSILSIFLQSIQDDDSYIFLNAVQGLSAMVETNGKDVLGSLVKIYSTGLDGLAASVSTKHDVDTRIRVGEALGQVIRRCGDALGIYVDTLAPPIFHVFRSSHLPTTLRTSALSLLTECENTYSLALIPYTVDLADSMIDLLQLESVSNTQPPKPTKPEQGVSPERQRSRDTMDDQPTSTNTKFPPLRRAALHFLAILARATTKLVYDGVLERQPFPPRLMQRAKTTLAYVASVDNDNIVRVMAREAGECLAQLEQAEL</sequence>
<dbReference type="PANTHER" id="PTHR20959:SF1">
    <property type="entry name" value="TRANSPORT AND GOLGI ORGANIZATION PROTEIN 6 HOMOLOG"/>
    <property type="match status" value="1"/>
</dbReference>
<dbReference type="AlphaFoldDB" id="A0A8H6ZYW0"/>
<feature type="domain" description="RNA polymerase II assembly factor Rtp1 C-terminal" evidence="3">
    <location>
        <begin position="742"/>
        <end position="871"/>
    </location>
</feature>
<dbReference type="Gene3D" id="1.25.10.10">
    <property type="entry name" value="Leucine-rich Repeat Variant"/>
    <property type="match status" value="2"/>
</dbReference>
<dbReference type="VEuPathDB" id="FungiDB:PC9H_005360"/>
<dbReference type="SUPFAM" id="SSF48371">
    <property type="entry name" value="ARM repeat"/>
    <property type="match status" value="1"/>
</dbReference>
<comment type="similarity">
    <text evidence="1">Belongs to the Tango6 family.</text>
</comment>
<dbReference type="GO" id="GO:0009306">
    <property type="term" value="P:protein secretion"/>
    <property type="evidence" value="ECO:0007669"/>
    <property type="project" value="TreeGrafter"/>
</dbReference>
<dbReference type="Proteomes" id="UP000623687">
    <property type="component" value="Unassembled WGS sequence"/>
</dbReference>
<evidence type="ECO:0000256" key="2">
    <source>
        <dbReference type="SAM" id="MobiDB-lite"/>
    </source>
</evidence>
<dbReference type="GeneID" id="59375178"/>
<dbReference type="EMBL" id="JACETU010000003">
    <property type="protein sequence ID" value="KAF7433409.1"/>
    <property type="molecule type" value="Genomic_DNA"/>
</dbReference>
<evidence type="ECO:0000313" key="5">
    <source>
        <dbReference type="Proteomes" id="UP000623687"/>
    </source>
</evidence>
<proteinExistence type="inferred from homology"/>
<evidence type="ECO:0000256" key="1">
    <source>
        <dbReference type="ARBA" id="ARBA00005724"/>
    </source>
</evidence>
<organism evidence="4 5">
    <name type="scientific">Pleurotus ostreatus</name>
    <name type="common">Oyster mushroom</name>
    <name type="synonym">White-rot fungus</name>
    <dbReference type="NCBI Taxonomy" id="5322"/>
    <lineage>
        <taxon>Eukaryota</taxon>
        <taxon>Fungi</taxon>
        <taxon>Dikarya</taxon>
        <taxon>Basidiomycota</taxon>
        <taxon>Agaricomycotina</taxon>
        <taxon>Agaricomycetes</taxon>
        <taxon>Agaricomycetidae</taxon>
        <taxon>Agaricales</taxon>
        <taxon>Pleurotineae</taxon>
        <taxon>Pleurotaceae</taxon>
        <taxon>Pleurotus</taxon>
    </lineage>
</organism>
<dbReference type="OrthoDB" id="39591at2759"/>
<dbReference type="InterPro" id="IPR039600">
    <property type="entry name" value="TANGO6/Rtp1"/>
</dbReference>
<reference evidence="4" key="1">
    <citation type="submission" date="2019-07" db="EMBL/GenBank/DDBJ databases">
        <authorList>
            <person name="Palmer J.M."/>
        </authorList>
    </citation>
    <scope>NUCLEOTIDE SEQUENCE</scope>
    <source>
        <strain evidence="4">PC9</strain>
    </source>
</reference>
<evidence type="ECO:0000259" key="3">
    <source>
        <dbReference type="Pfam" id="PF10363"/>
    </source>
</evidence>
<dbReference type="PANTHER" id="PTHR20959">
    <property type="entry name" value="TRANSPORT AND GOLGI ORGANIZATION PROTEIN 6 FAMILY MEMBER"/>
    <property type="match status" value="1"/>
</dbReference>
<feature type="region of interest" description="Disordered" evidence="2">
    <location>
        <begin position="935"/>
        <end position="972"/>
    </location>
</feature>
<protein>
    <recommendedName>
        <fullName evidence="3">RNA polymerase II assembly factor Rtp1 C-terminal domain-containing protein</fullName>
    </recommendedName>
</protein>
<evidence type="ECO:0000313" key="4">
    <source>
        <dbReference type="EMBL" id="KAF7433409.1"/>
    </source>
</evidence>
<keyword evidence="5" id="KW-1185">Reference proteome</keyword>
<comment type="caution">
    <text evidence="4">The sequence shown here is derived from an EMBL/GenBank/DDBJ whole genome shotgun (WGS) entry which is preliminary data.</text>
</comment>
<accession>A0A8H6ZYW0</accession>
<dbReference type="Pfam" id="PF10363">
    <property type="entry name" value="RTP1_C1"/>
    <property type="match status" value="1"/>
</dbReference>
<name>A0A8H6ZYW0_PLEOS</name>
<dbReference type="InterPro" id="IPR019451">
    <property type="entry name" value="Rtp1_C1"/>
</dbReference>
<gene>
    <name evidence="4" type="ORF">PC9H_005360</name>
</gene>